<dbReference type="InterPro" id="IPR044205">
    <property type="entry name" value="KIC/PBP1/KRP1"/>
</dbReference>
<proteinExistence type="predicted"/>
<sequence length="109" mass="12381">MAKRNRNEYDNDVVFEDYFPSMVEKLGAEGFVNELCKGFCLLMDREKGAITFESLKRNSSVLGLSDDELRSMLRAGDLNGDGSLSQMEFCVLMFRLSPHLMNRARMSIA</sequence>
<evidence type="ECO:0000313" key="4">
    <source>
        <dbReference type="Proteomes" id="UP000250235"/>
    </source>
</evidence>
<dbReference type="Proteomes" id="UP000250235">
    <property type="component" value="Unassembled WGS sequence"/>
</dbReference>
<evidence type="ECO:0000256" key="1">
    <source>
        <dbReference type="ARBA" id="ARBA00022837"/>
    </source>
</evidence>
<dbReference type="InterPro" id="IPR011992">
    <property type="entry name" value="EF-hand-dom_pair"/>
</dbReference>
<gene>
    <name evidence="3" type="ORF">F511_21034</name>
</gene>
<dbReference type="PROSITE" id="PS00018">
    <property type="entry name" value="EF_HAND_1"/>
    <property type="match status" value="1"/>
</dbReference>
<feature type="domain" description="EF-hand" evidence="2">
    <location>
        <begin position="64"/>
        <end position="99"/>
    </location>
</feature>
<dbReference type="InterPro" id="IPR018247">
    <property type="entry name" value="EF_Hand_1_Ca_BS"/>
</dbReference>
<dbReference type="PANTHER" id="PTHR47319">
    <property type="entry name" value="CALCIUM-BINDING PROTEIN KIC"/>
    <property type="match status" value="1"/>
</dbReference>
<dbReference type="Pfam" id="PF13833">
    <property type="entry name" value="EF-hand_8"/>
    <property type="match status" value="1"/>
</dbReference>
<organism evidence="3 4">
    <name type="scientific">Dorcoceras hygrometricum</name>
    <dbReference type="NCBI Taxonomy" id="472368"/>
    <lineage>
        <taxon>Eukaryota</taxon>
        <taxon>Viridiplantae</taxon>
        <taxon>Streptophyta</taxon>
        <taxon>Embryophyta</taxon>
        <taxon>Tracheophyta</taxon>
        <taxon>Spermatophyta</taxon>
        <taxon>Magnoliopsida</taxon>
        <taxon>eudicotyledons</taxon>
        <taxon>Gunneridae</taxon>
        <taxon>Pentapetalae</taxon>
        <taxon>asterids</taxon>
        <taxon>lamiids</taxon>
        <taxon>Lamiales</taxon>
        <taxon>Gesneriaceae</taxon>
        <taxon>Didymocarpoideae</taxon>
        <taxon>Trichosporeae</taxon>
        <taxon>Loxocarpinae</taxon>
        <taxon>Dorcoceras</taxon>
    </lineage>
</organism>
<dbReference type="OrthoDB" id="343296at2759"/>
<evidence type="ECO:0000313" key="3">
    <source>
        <dbReference type="EMBL" id="KZV20520.1"/>
    </source>
</evidence>
<dbReference type="InterPro" id="IPR002048">
    <property type="entry name" value="EF_hand_dom"/>
</dbReference>
<reference evidence="3 4" key="1">
    <citation type="journal article" date="2015" name="Proc. Natl. Acad. Sci. U.S.A.">
        <title>The resurrection genome of Boea hygrometrica: A blueprint for survival of dehydration.</title>
        <authorList>
            <person name="Xiao L."/>
            <person name="Yang G."/>
            <person name="Zhang L."/>
            <person name="Yang X."/>
            <person name="Zhao S."/>
            <person name="Ji Z."/>
            <person name="Zhou Q."/>
            <person name="Hu M."/>
            <person name="Wang Y."/>
            <person name="Chen M."/>
            <person name="Xu Y."/>
            <person name="Jin H."/>
            <person name="Xiao X."/>
            <person name="Hu G."/>
            <person name="Bao F."/>
            <person name="Hu Y."/>
            <person name="Wan P."/>
            <person name="Li L."/>
            <person name="Deng X."/>
            <person name="Kuang T."/>
            <person name="Xiang C."/>
            <person name="Zhu J.K."/>
            <person name="Oliver M.J."/>
            <person name="He Y."/>
        </authorList>
    </citation>
    <scope>NUCLEOTIDE SEQUENCE [LARGE SCALE GENOMIC DNA]</scope>
    <source>
        <strain evidence="4">cv. XS01</strain>
    </source>
</reference>
<dbReference type="SUPFAM" id="SSF47473">
    <property type="entry name" value="EF-hand"/>
    <property type="match status" value="1"/>
</dbReference>
<keyword evidence="4" id="KW-1185">Reference proteome</keyword>
<dbReference type="EMBL" id="KV015623">
    <property type="protein sequence ID" value="KZV20520.1"/>
    <property type="molecule type" value="Genomic_DNA"/>
</dbReference>
<dbReference type="AlphaFoldDB" id="A0A2Z7AGT1"/>
<accession>A0A2Z7AGT1</accession>
<protein>
    <recommendedName>
        <fullName evidence="2">EF-hand domain-containing protein</fullName>
    </recommendedName>
</protein>
<evidence type="ECO:0000259" key="2">
    <source>
        <dbReference type="PROSITE" id="PS50222"/>
    </source>
</evidence>
<dbReference type="GO" id="GO:0005509">
    <property type="term" value="F:calcium ion binding"/>
    <property type="evidence" value="ECO:0007669"/>
    <property type="project" value="InterPro"/>
</dbReference>
<dbReference type="Gene3D" id="1.10.238.10">
    <property type="entry name" value="EF-hand"/>
    <property type="match status" value="1"/>
</dbReference>
<keyword evidence="1" id="KW-0106">Calcium</keyword>
<dbReference type="PROSITE" id="PS50222">
    <property type="entry name" value="EF_HAND_2"/>
    <property type="match status" value="1"/>
</dbReference>
<name>A0A2Z7AGT1_9LAMI</name>
<dbReference type="PANTHER" id="PTHR47319:SF5">
    <property type="entry name" value="CALCIUM-BINDING EF-HAND PROTEIN"/>
    <property type="match status" value="1"/>
</dbReference>